<organism evidence="1">
    <name type="scientific">Anguilla anguilla</name>
    <name type="common">European freshwater eel</name>
    <name type="synonym">Muraena anguilla</name>
    <dbReference type="NCBI Taxonomy" id="7936"/>
    <lineage>
        <taxon>Eukaryota</taxon>
        <taxon>Metazoa</taxon>
        <taxon>Chordata</taxon>
        <taxon>Craniata</taxon>
        <taxon>Vertebrata</taxon>
        <taxon>Euteleostomi</taxon>
        <taxon>Actinopterygii</taxon>
        <taxon>Neopterygii</taxon>
        <taxon>Teleostei</taxon>
        <taxon>Anguilliformes</taxon>
        <taxon>Anguillidae</taxon>
        <taxon>Anguilla</taxon>
    </lineage>
</organism>
<sequence length="56" mass="6324">MSDLGTGTMFQEFRILGIWEKYLLDSAGGKARCDWTDGGIVRYRHPSCLTNVKLCI</sequence>
<dbReference type="EMBL" id="GBXM01101229">
    <property type="protein sequence ID" value="JAH07348.1"/>
    <property type="molecule type" value="Transcribed_RNA"/>
</dbReference>
<proteinExistence type="predicted"/>
<accession>A0A0E9PU24</accession>
<name>A0A0E9PU24_ANGAN</name>
<reference evidence="1" key="1">
    <citation type="submission" date="2014-11" db="EMBL/GenBank/DDBJ databases">
        <authorList>
            <person name="Amaro Gonzalez C."/>
        </authorList>
    </citation>
    <scope>NUCLEOTIDE SEQUENCE</scope>
</reference>
<protein>
    <submittedName>
        <fullName evidence="1">Uncharacterized protein</fullName>
    </submittedName>
</protein>
<dbReference type="AlphaFoldDB" id="A0A0E9PU24"/>
<reference evidence="1" key="2">
    <citation type="journal article" date="2015" name="Fish Shellfish Immunol.">
        <title>Early steps in the European eel (Anguilla anguilla)-Vibrio vulnificus interaction in the gills: Role of the RtxA13 toxin.</title>
        <authorList>
            <person name="Callol A."/>
            <person name="Pajuelo D."/>
            <person name="Ebbesson L."/>
            <person name="Teles M."/>
            <person name="MacKenzie S."/>
            <person name="Amaro C."/>
        </authorList>
    </citation>
    <scope>NUCLEOTIDE SEQUENCE</scope>
</reference>
<evidence type="ECO:0000313" key="1">
    <source>
        <dbReference type="EMBL" id="JAH07348.1"/>
    </source>
</evidence>